<dbReference type="InterPro" id="IPR003018">
    <property type="entry name" value="GAF"/>
</dbReference>
<evidence type="ECO:0000313" key="2">
    <source>
        <dbReference type="EMBL" id="MEM5947252.1"/>
    </source>
</evidence>
<dbReference type="InterPro" id="IPR003607">
    <property type="entry name" value="HD/PDEase_dom"/>
</dbReference>
<dbReference type="Gene3D" id="1.10.3210.10">
    <property type="entry name" value="Hypothetical protein af1432"/>
    <property type="match status" value="1"/>
</dbReference>
<dbReference type="Gene3D" id="3.30.450.40">
    <property type="match status" value="1"/>
</dbReference>
<sequence>MGNIINIEEPDEAKKGSFLHIKDLDILLETILTQSRLITNSDAGSIYLKDGNNIKIEYAQNDTLQAQLPRGHKLIYEVFSVPINNKTISGYVANTKKPLLIEDVYSIPSSAPYSFSSMADTISGYKTISMMTMPLLSPREELLGVIQLINPKDSDGNIRAFCKIDMEAVNQLVMSASFALQQAKIMRNIVLKMIKMSQMRDPHETGAHVNRVAAYSVEIYEAWAIQQNIEEKEIYRTKDILRISAMLHDAGKVAISDTILKKPGKLTPEEMEIIKTHTWMGAQLFWGPDNEFEQAAYDISLTHHERWDGSGYPGKVDVFSGKPLSGRLSPLAGEEIPIFGRIVSLADVYDALSSKRSYKEKWPEERVKEELLKMSGKAFDPNLVNIFFNIYQNIELIRKRYPD</sequence>
<name>A0ABU9UAR2_9SPIR</name>
<organism evidence="2 3">
    <name type="scientific">Rarispira pelagica</name>
    <dbReference type="NCBI Taxonomy" id="3141764"/>
    <lineage>
        <taxon>Bacteria</taxon>
        <taxon>Pseudomonadati</taxon>
        <taxon>Spirochaetota</taxon>
        <taxon>Spirochaetia</taxon>
        <taxon>Winmispirales</taxon>
        <taxon>Winmispiraceae</taxon>
        <taxon>Rarispira</taxon>
    </lineage>
</organism>
<dbReference type="CDD" id="cd00077">
    <property type="entry name" value="HDc"/>
    <property type="match status" value="1"/>
</dbReference>
<keyword evidence="3" id="KW-1185">Reference proteome</keyword>
<dbReference type="Pfam" id="PF13487">
    <property type="entry name" value="HD_5"/>
    <property type="match status" value="1"/>
</dbReference>
<protein>
    <submittedName>
        <fullName evidence="2">HD domain-containing phosphohydrolase</fullName>
    </submittedName>
</protein>
<dbReference type="InterPro" id="IPR029016">
    <property type="entry name" value="GAF-like_dom_sf"/>
</dbReference>
<dbReference type="PANTHER" id="PTHR43155">
    <property type="entry name" value="CYCLIC DI-GMP PHOSPHODIESTERASE PA4108-RELATED"/>
    <property type="match status" value="1"/>
</dbReference>
<dbReference type="SUPFAM" id="SSF109604">
    <property type="entry name" value="HD-domain/PDEase-like"/>
    <property type="match status" value="1"/>
</dbReference>
<evidence type="ECO:0000313" key="3">
    <source>
        <dbReference type="Proteomes" id="UP001466331"/>
    </source>
</evidence>
<dbReference type="RefSeq" id="WP_420068702.1">
    <property type="nucleotide sequence ID" value="NZ_JBCHKQ010000001.1"/>
</dbReference>
<accession>A0ABU9UAR2</accession>
<comment type="caution">
    <text evidence="2">The sequence shown here is derived from an EMBL/GenBank/DDBJ whole genome shotgun (WGS) entry which is preliminary data.</text>
</comment>
<dbReference type="Pfam" id="PF01590">
    <property type="entry name" value="GAF"/>
    <property type="match status" value="1"/>
</dbReference>
<dbReference type="SUPFAM" id="SSF55781">
    <property type="entry name" value="GAF domain-like"/>
    <property type="match status" value="1"/>
</dbReference>
<dbReference type="PROSITE" id="PS51832">
    <property type="entry name" value="HD_GYP"/>
    <property type="match status" value="1"/>
</dbReference>
<dbReference type="Proteomes" id="UP001466331">
    <property type="component" value="Unassembled WGS sequence"/>
</dbReference>
<evidence type="ECO:0000259" key="1">
    <source>
        <dbReference type="PROSITE" id="PS51832"/>
    </source>
</evidence>
<feature type="domain" description="HD-GYP" evidence="1">
    <location>
        <begin position="183"/>
        <end position="403"/>
    </location>
</feature>
<proteinExistence type="predicted"/>
<dbReference type="InterPro" id="IPR037522">
    <property type="entry name" value="HD_GYP_dom"/>
</dbReference>
<reference evidence="2 3" key="1">
    <citation type="submission" date="2024-03" db="EMBL/GenBank/DDBJ databases">
        <title>Ignisphaera cupida sp. nov., a hyperthermophilic hydrolytic archaeon from a hot spring of Kamchatka, and proposal of Ignisphaeraceae fam. nov.</title>
        <authorList>
            <person name="Podosokorskaya O.A."/>
            <person name="Elcheninov A.G."/>
            <person name="Maltseva A.I."/>
            <person name="Zayulina K.S."/>
            <person name="Novikov A."/>
            <person name="Merkel A.Y."/>
        </authorList>
    </citation>
    <scope>NUCLEOTIDE SEQUENCE [LARGE SCALE GENOMIC DNA]</scope>
    <source>
        <strain evidence="2 3">38H-sp</strain>
    </source>
</reference>
<dbReference type="SMART" id="SM00065">
    <property type="entry name" value="GAF"/>
    <property type="match status" value="1"/>
</dbReference>
<dbReference type="EMBL" id="JBCHKQ010000001">
    <property type="protein sequence ID" value="MEM5947252.1"/>
    <property type="molecule type" value="Genomic_DNA"/>
</dbReference>
<gene>
    <name evidence="2" type="ORF">WKV44_01720</name>
</gene>
<dbReference type="PANTHER" id="PTHR43155:SF2">
    <property type="entry name" value="CYCLIC DI-GMP PHOSPHODIESTERASE PA4108"/>
    <property type="match status" value="1"/>
</dbReference>
<dbReference type="SMART" id="SM00471">
    <property type="entry name" value="HDc"/>
    <property type="match status" value="1"/>
</dbReference>